<dbReference type="EMBL" id="DS268424">
    <property type="protein sequence ID" value="EFO91310.1"/>
    <property type="molecule type" value="Genomic_DNA"/>
</dbReference>
<dbReference type="OMA" id="PAGYYWM"/>
<dbReference type="InParanoid" id="E3M418"/>
<dbReference type="Pfam" id="PF00850">
    <property type="entry name" value="Hist_deacetyl"/>
    <property type="match status" value="1"/>
</dbReference>
<evidence type="ECO:0000313" key="3">
    <source>
        <dbReference type="EMBL" id="EFO91310.1"/>
    </source>
</evidence>
<keyword evidence="4" id="KW-1185">Reference proteome</keyword>
<dbReference type="PANTHER" id="PTHR10625">
    <property type="entry name" value="HISTONE DEACETYLASE HDAC1-RELATED"/>
    <property type="match status" value="1"/>
</dbReference>
<dbReference type="GO" id="GO:0141221">
    <property type="term" value="F:histone deacetylase activity, hydrolytic mechanism"/>
    <property type="evidence" value="ECO:0007669"/>
    <property type="project" value="UniProtKB-EC"/>
</dbReference>
<dbReference type="PRINTS" id="PR01270">
    <property type="entry name" value="HDASUPER"/>
</dbReference>
<dbReference type="FunCoup" id="E3M418">
    <property type="interactions" value="104"/>
</dbReference>
<dbReference type="Proteomes" id="UP000008281">
    <property type="component" value="Unassembled WGS sequence"/>
</dbReference>
<dbReference type="InterPro" id="IPR023696">
    <property type="entry name" value="Ureohydrolase_dom_sf"/>
</dbReference>
<dbReference type="InterPro" id="IPR023801">
    <property type="entry name" value="His_deacetylse_dom"/>
</dbReference>
<dbReference type="HOGENOM" id="CLU_041830_0_0_1"/>
<dbReference type="eggNOG" id="KOG1343">
    <property type="taxonomic scope" value="Eukaryota"/>
</dbReference>
<gene>
    <name evidence="3" type="primary">Cre-hda-6</name>
    <name evidence="3" type="ORF">CRE_11676</name>
</gene>
<evidence type="ECO:0000313" key="4">
    <source>
        <dbReference type="Proteomes" id="UP000008281"/>
    </source>
</evidence>
<name>E3M418_CAERE</name>
<dbReference type="GO" id="GO:0040029">
    <property type="term" value="P:epigenetic regulation of gene expression"/>
    <property type="evidence" value="ECO:0007669"/>
    <property type="project" value="TreeGrafter"/>
</dbReference>
<evidence type="ECO:0000259" key="2">
    <source>
        <dbReference type="Pfam" id="PF00850"/>
    </source>
</evidence>
<dbReference type="STRING" id="31234.E3M418"/>
<dbReference type="Gene3D" id="3.40.800.20">
    <property type="entry name" value="Histone deacetylase domain"/>
    <property type="match status" value="1"/>
</dbReference>
<protein>
    <submittedName>
        <fullName evidence="3">CRE-HDA-6 protein</fullName>
    </submittedName>
</protein>
<accession>E3M418</accession>
<reference evidence="3" key="1">
    <citation type="submission" date="2007-07" db="EMBL/GenBank/DDBJ databases">
        <title>PCAP assembly of the Caenorhabditis remanei genome.</title>
        <authorList>
            <consortium name="The Caenorhabditis remanei Sequencing Consortium"/>
            <person name="Wilson R.K."/>
        </authorList>
    </citation>
    <scope>NUCLEOTIDE SEQUENCE [LARGE SCALE GENOMIC DNA]</scope>
    <source>
        <strain evidence="3">PB4641</strain>
    </source>
</reference>
<organism evidence="4">
    <name type="scientific">Caenorhabditis remanei</name>
    <name type="common">Caenorhabditis vulgaris</name>
    <dbReference type="NCBI Taxonomy" id="31234"/>
    <lineage>
        <taxon>Eukaryota</taxon>
        <taxon>Metazoa</taxon>
        <taxon>Ecdysozoa</taxon>
        <taxon>Nematoda</taxon>
        <taxon>Chromadorea</taxon>
        <taxon>Rhabditida</taxon>
        <taxon>Rhabditina</taxon>
        <taxon>Rhabditomorpha</taxon>
        <taxon>Rhabditoidea</taxon>
        <taxon>Rhabditidae</taxon>
        <taxon>Peloderinae</taxon>
        <taxon>Caenorhabditis</taxon>
    </lineage>
</organism>
<dbReference type="GO" id="GO:0000118">
    <property type="term" value="C:histone deacetylase complex"/>
    <property type="evidence" value="ECO:0007669"/>
    <property type="project" value="TreeGrafter"/>
</dbReference>
<sequence>MMSTNRVFLIMDEQEEKHDQPWSSYHIETSKRLEVIQERLQTTGLYADLRIEKLSRREASEEEIRGVHTERYVKDVKKTETMTKQQQEQFCTKYEDIFVNSATWKRAKLAAGSAIDLVTAVTSHKMPGIAFIRPPGHHAMPDEGCGFCIFNNVAIAAKETLRNGTAKRVMIVDYDVHAANGTQECIESMGENVRLISIHRYENGTFWPNMPQTGIYHNYNNTMNLPLNTTALNDSDYLALFTYIILPSINSYKPDVIIVSSGFDASLGDPEGYMNVTPAGFATMIRLLMNTGIPVAAILEGGYFLDALAADSEWVLRAMLGEPIPQIKLEIINPSIADTVARILSHYQHTSSFFQKLQELRSILGHKLIREEKQDLNDYKGHRTVHPPYDTRGIYTPFSEEKVNSYKRELESLLQSYQVIEETFDTDSYFIRSESKNVIENNSFFIQNGKLSIGPGKVAKLFFELAFLSSVTPHITLSSFLDVDDKDFSSIRFGDGFADFKDIIDFQKSPILQL</sequence>
<dbReference type="AlphaFoldDB" id="E3M418"/>
<dbReference type="InterPro" id="IPR037138">
    <property type="entry name" value="His_deacetylse_dom_sf"/>
</dbReference>
<dbReference type="InterPro" id="IPR000286">
    <property type="entry name" value="HDACs"/>
</dbReference>
<evidence type="ECO:0000256" key="1">
    <source>
        <dbReference type="ARBA" id="ARBA00048287"/>
    </source>
</evidence>
<feature type="domain" description="Histone deacetylase" evidence="2">
    <location>
        <begin position="26"/>
        <end position="318"/>
    </location>
</feature>
<dbReference type="OrthoDB" id="424012at2759"/>
<dbReference type="SUPFAM" id="SSF52768">
    <property type="entry name" value="Arginase/deacetylase"/>
    <property type="match status" value="1"/>
</dbReference>
<comment type="catalytic activity">
    <reaction evidence="1">
        <text>N(6)-acetyl-L-lysyl-[histone] + H2O = L-lysyl-[histone] + acetate</text>
        <dbReference type="Rhea" id="RHEA:58196"/>
        <dbReference type="Rhea" id="RHEA-COMP:9845"/>
        <dbReference type="Rhea" id="RHEA-COMP:11338"/>
        <dbReference type="ChEBI" id="CHEBI:15377"/>
        <dbReference type="ChEBI" id="CHEBI:29969"/>
        <dbReference type="ChEBI" id="CHEBI:30089"/>
        <dbReference type="ChEBI" id="CHEBI:61930"/>
        <dbReference type="EC" id="3.5.1.98"/>
    </reaction>
</comment>
<dbReference type="PANTHER" id="PTHR10625:SF45">
    <property type="entry name" value="HISTONE DEACETYLASE DOMAIN-CONTAINING PROTEIN"/>
    <property type="match status" value="1"/>
</dbReference>
<proteinExistence type="predicted"/>